<evidence type="ECO:0000256" key="19">
    <source>
        <dbReference type="SAM" id="SignalP"/>
    </source>
</evidence>
<comment type="similarity">
    <text evidence="5">Belongs to the nucleobindin family.</text>
</comment>
<keyword evidence="7" id="KW-0964">Secreted</keyword>
<dbReference type="InterPro" id="IPR018247">
    <property type="entry name" value="EF_Hand_1_Ca_BS"/>
</dbReference>
<evidence type="ECO:0000313" key="22">
    <source>
        <dbReference type="Proteomes" id="UP000265120"/>
    </source>
</evidence>
<reference evidence="21 22" key="1">
    <citation type="journal article" date="2014" name="Nat. Genet.">
        <title>Whole-genome sequence of a flatfish provides insights into ZW sex chromosome evolution and adaptation to a benthic lifestyle.</title>
        <authorList>
            <person name="Chen S."/>
            <person name="Zhang G."/>
            <person name="Shao C."/>
            <person name="Huang Q."/>
            <person name="Liu G."/>
            <person name="Zhang P."/>
            <person name="Song W."/>
            <person name="An N."/>
            <person name="Chalopin D."/>
            <person name="Volff J.N."/>
            <person name="Hong Y."/>
            <person name="Li Q."/>
            <person name="Sha Z."/>
            <person name="Zhou H."/>
            <person name="Xie M."/>
            <person name="Yu Q."/>
            <person name="Liu Y."/>
            <person name="Xiang H."/>
            <person name="Wang N."/>
            <person name="Wu K."/>
            <person name="Yang C."/>
            <person name="Zhou Q."/>
            <person name="Liao X."/>
            <person name="Yang L."/>
            <person name="Hu Q."/>
            <person name="Zhang J."/>
            <person name="Meng L."/>
            <person name="Jin L."/>
            <person name="Tian Y."/>
            <person name="Lian J."/>
            <person name="Yang J."/>
            <person name="Miao G."/>
            <person name="Liu S."/>
            <person name="Liang Z."/>
            <person name="Yan F."/>
            <person name="Li Y."/>
            <person name="Sun B."/>
            <person name="Zhang H."/>
            <person name="Zhang J."/>
            <person name="Zhu Y."/>
            <person name="Du M."/>
            <person name="Zhao Y."/>
            <person name="Schartl M."/>
            <person name="Tang Q."/>
            <person name="Wang J."/>
        </authorList>
    </citation>
    <scope>NUCLEOTIDE SEQUENCE</scope>
</reference>
<keyword evidence="9" id="KW-0344">Guanine-nucleotide releasing factor</keyword>
<evidence type="ECO:0000256" key="2">
    <source>
        <dbReference type="ARBA" id="ARBA00004496"/>
    </source>
</evidence>
<keyword evidence="14" id="KW-0333">Golgi apparatus</keyword>
<evidence type="ECO:0000256" key="6">
    <source>
        <dbReference type="ARBA" id="ARBA00022490"/>
    </source>
</evidence>
<keyword evidence="17" id="KW-0175">Coiled coil</keyword>
<reference evidence="21" key="2">
    <citation type="submission" date="2025-08" db="UniProtKB">
        <authorList>
            <consortium name="Ensembl"/>
        </authorList>
    </citation>
    <scope>IDENTIFICATION</scope>
</reference>
<evidence type="ECO:0000256" key="16">
    <source>
        <dbReference type="ARBA" id="ARBA00023136"/>
    </source>
</evidence>
<feature type="compositionally biased region" description="Basic and acidic residues" evidence="18">
    <location>
        <begin position="192"/>
        <end position="212"/>
    </location>
</feature>
<protein>
    <submittedName>
        <fullName evidence="21">Nucleobindin 2</fullName>
    </submittedName>
</protein>
<keyword evidence="13" id="KW-0106">Calcium</keyword>
<dbReference type="Pfam" id="PF25434">
    <property type="entry name" value="NUCB1_N"/>
    <property type="match status" value="1"/>
</dbReference>
<keyword evidence="10" id="KW-0479">Metal-binding</keyword>
<dbReference type="STRING" id="244447.ENSCSEP00000001352"/>
<dbReference type="GO" id="GO:0016020">
    <property type="term" value="C:membrane"/>
    <property type="evidence" value="ECO:0007669"/>
    <property type="project" value="UniProtKB-SubCell"/>
</dbReference>
<evidence type="ECO:0000256" key="13">
    <source>
        <dbReference type="ARBA" id="ARBA00022837"/>
    </source>
</evidence>
<dbReference type="InterPro" id="IPR002048">
    <property type="entry name" value="EF_hand_dom"/>
</dbReference>
<evidence type="ECO:0000256" key="15">
    <source>
        <dbReference type="ARBA" id="ARBA00023125"/>
    </source>
</evidence>
<dbReference type="InterPro" id="IPR057576">
    <property type="entry name" value="NUCB1_N"/>
</dbReference>
<evidence type="ECO:0000256" key="9">
    <source>
        <dbReference type="ARBA" id="ARBA00022658"/>
    </source>
</evidence>
<dbReference type="GO" id="GO:0005085">
    <property type="term" value="F:guanyl-nucleotide exchange factor activity"/>
    <property type="evidence" value="ECO:0007669"/>
    <property type="project" value="UniProtKB-KW"/>
</dbReference>
<feature type="region of interest" description="Disordered" evidence="18">
    <location>
        <begin position="192"/>
        <end position="226"/>
    </location>
</feature>
<organism evidence="21 22">
    <name type="scientific">Cynoglossus semilaevis</name>
    <name type="common">Tongue sole</name>
    <dbReference type="NCBI Taxonomy" id="244447"/>
    <lineage>
        <taxon>Eukaryota</taxon>
        <taxon>Metazoa</taxon>
        <taxon>Chordata</taxon>
        <taxon>Craniata</taxon>
        <taxon>Vertebrata</taxon>
        <taxon>Euteleostomi</taxon>
        <taxon>Actinopterygii</taxon>
        <taxon>Neopterygii</taxon>
        <taxon>Teleostei</taxon>
        <taxon>Neoteleostei</taxon>
        <taxon>Acanthomorphata</taxon>
        <taxon>Carangaria</taxon>
        <taxon>Pleuronectiformes</taxon>
        <taxon>Pleuronectoidei</taxon>
        <taxon>Cynoglossidae</taxon>
        <taxon>Cynoglossinae</taxon>
        <taxon>Cynoglossus</taxon>
    </lineage>
</organism>
<dbReference type="PANTHER" id="PTHR19237:SF23">
    <property type="entry name" value="NUCLEOBINDIN 2B"/>
    <property type="match status" value="1"/>
</dbReference>
<evidence type="ECO:0000256" key="18">
    <source>
        <dbReference type="SAM" id="MobiDB-lite"/>
    </source>
</evidence>
<feature type="domain" description="EF-hand" evidence="20">
    <location>
        <begin position="242"/>
        <end position="277"/>
    </location>
</feature>
<keyword evidence="16" id="KW-0472">Membrane</keyword>
<evidence type="ECO:0000256" key="12">
    <source>
        <dbReference type="ARBA" id="ARBA00022737"/>
    </source>
</evidence>
<evidence type="ECO:0000256" key="10">
    <source>
        <dbReference type="ARBA" id="ARBA00022723"/>
    </source>
</evidence>
<evidence type="ECO:0000256" key="3">
    <source>
        <dbReference type="ARBA" id="ARBA00004555"/>
    </source>
</evidence>
<evidence type="ECO:0000256" key="7">
    <source>
        <dbReference type="ARBA" id="ARBA00022525"/>
    </source>
</evidence>
<dbReference type="PROSITE" id="PS00018">
    <property type="entry name" value="EF_HAND_1"/>
    <property type="match status" value="1"/>
</dbReference>
<keyword evidence="11 19" id="KW-0732">Signal</keyword>
<dbReference type="AlphaFoldDB" id="A0A3P8UG16"/>
<dbReference type="SMART" id="SM00054">
    <property type="entry name" value="EFh"/>
    <property type="match status" value="2"/>
</dbReference>
<evidence type="ECO:0000256" key="8">
    <source>
        <dbReference type="ARBA" id="ARBA00022553"/>
    </source>
</evidence>
<dbReference type="GO" id="GO:0005794">
    <property type="term" value="C:Golgi apparatus"/>
    <property type="evidence" value="ECO:0007669"/>
    <property type="project" value="UniProtKB-SubCell"/>
</dbReference>
<reference evidence="21" key="3">
    <citation type="submission" date="2025-09" db="UniProtKB">
        <authorList>
            <consortium name="Ensembl"/>
        </authorList>
    </citation>
    <scope>IDENTIFICATION</scope>
</reference>
<feature type="signal peptide" evidence="19">
    <location>
        <begin position="1"/>
        <end position="24"/>
    </location>
</feature>
<dbReference type="GO" id="GO:0005509">
    <property type="term" value="F:calcium ion binding"/>
    <property type="evidence" value="ECO:0007669"/>
    <property type="project" value="InterPro"/>
</dbReference>
<dbReference type="GO" id="GO:0003677">
    <property type="term" value="F:DNA binding"/>
    <property type="evidence" value="ECO:0007669"/>
    <property type="project" value="UniProtKB-KW"/>
</dbReference>
<evidence type="ECO:0000256" key="11">
    <source>
        <dbReference type="ARBA" id="ARBA00022729"/>
    </source>
</evidence>
<dbReference type="PROSITE" id="PS50222">
    <property type="entry name" value="EF_HAND_2"/>
    <property type="match status" value="2"/>
</dbReference>
<keyword evidence="15" id="KW-0238">DNA-binding</keyword>
<dbReference type="FunFam" id="1.10.238.10:FF:000045">
    <property type="entry name" value="Nucleobindin 2"/>
    <property type="match status" value="1"/>
</dbReference>
<dbReference type="Ensembl" id="ENSCSET00000001381.1">
    <property type="protein sequence ID" value="ENSCSEP00000001352.1"/>
    <property type="gene ID" value="ENSCSEG00000000931.1"/>
</dbReference>
<evidence type="ECO:0000256" key="14">
    <source>
        <dbReference type="ARBA" id="ARBA00023034"/>
    </source>
</evidence>
<keyword evidence="8" id="KW-0597">Phosphoprotein</keyword>
<dbReference type="GeneTree" id="ENSGT00390000001927"/>
<accession>A0A3P8UG16</accession>
<dbReference type="OMA" id="KHADHPR"/>
<evidence type="ECO:0000256" key="17">
    <source>
        <dbReference type="SAM" id="Coils"/>
    </source>
</evidence>
<evidence type="ECO:0000256" key="5">
    <source>
        <dbReference type="ARBA" id="ARBA00008063"/>
    </source>
</evidence>
<feature type="domain" description="EF-hand" evidence="20">
    <location>
        <begin position="294"/>
        <end position="329"/>
    </location>
</feature>
<sequence length="457" mass="54138">MMVNVETLACCGLLLLSLGLCVHSVPITADRTKENVPDETLEPPQSAETGLHYDRYLREVIEYLEKDPHFREKLKNANLDDIKQGKLSKELDFVHHNLRTKLDELKREEMNRLRMLIKVKLDMEKDSTQKVNNRALLKYFEHLNHVNPDKFEVEDLERLIKSTMNDLEHFDKAHHEEFKKYEIMKEHERREHLKNMDEEDRKKEEQHYEELKKKHADHPKVNHPGSEDQLKEVWQEEDGLDPESFDAKTFFKIHDTNGDGFFDENELEALFTKELKKVYNSDNEEDDMVEMEEERLRMREHVMNEVDTNKDRLVSLSEFIDATKKAEFNKNDEWETLEQQAVYTEQELRAYEESLANEEKNINVKAVELQKQKEELDRKQEQLNAQKAELQKQRKVNQHQLYQETTSQCCPVTSSRMYQCQDTLSKTSPLCVLNECQSVCVLVCVRVFAFAIISIVF</sequence>
<dbReference type="SUPFAM" id="SSF47473">
    <property type="entry name" value="EF-hand"/>
    <property type="match status" value="1"/>
</dbReference>
<evidence type="ECO:0000313" key="21">
    <source>
        <dbReference type="Ensembl" id="ENSCSEP00000001352.1"/>
    </source>
</evidence>
<dbReference type="Proteomes" id="UP000265120">
    <property type="component" value="Chromosome 6"/>
</dbReference>
<gene>
    <name evidence="21" type="primary">NUCB2</name>
</gene>
<evidence type="ECO:0000259" key="20">
    <source>
        <dbReference type="PROSITE" id="PS50222"/>
    </source>
</evidence>
<keyword evidence="6" id="KW-0963">Cytoplasm</keyword>
<feature type="coiled-coil region" evidence="17">
    <location>
        <begin position="341"/>
        <end position="400"/>
    </location>
</feature>
<dbReference type="InParanoid" id="A0A3P8UG16"/>
<evidence type="ECO:0000256" key="1">
    <source>
        <dbReference type="ARBA" id="ARBA00004170"/>
    </source>
</evidence>
<dbReference type="Gene3D" id="1.10.238.10">
    <property type="entry name" value="EF-hand"/>
    <property type="match status" value="1"/>
</dbReference>
<feature type="chain" id="PRO_5018094741" evidence="19">
    <location>
        <begin position="25"/>
        <end position="457"/>
    </location>
</feature>
<dbReference type="GO" id="GO:0005793">
    <property type="term" value="C:endoplasmic reticulum-Golgi intermediate compartment"/>
    <property type="evidence" value="ECO:0007669"/>
    <property type="project" value="TreeGrafter"/>
</dbReference>
<name>A0A3P8UG16_CYNSE</name>
<dbReference type="PANTHER" id="PTHR19237">
    <property type="entry name" value="NUCLEOBINDIN"/>
    <property type="match status" value="1"/>
</dbReference>
<keyword evidence="12" id="KW-0677">Repeat</keyword>
<comment type="subcellular location">
    <subcellularLocation>
        <location evidence="2">Cytoplasm</location>
    </subcellularLocation>
    <subcellularLocation>
        <location evidence="3">Golgi apparatus</location>
    </subcellularLocation>
    <subcellularLocation>
        <location evidence="1">Membrane</location>
        <topology evidence="1">Peripheral membrane protein</topology>
    </subcellularLocation>
    <subcellularLocation>
        <location evidence="4">Secreted</location>
    </subcellularLocation>
</comment>
<dbReference type="Pfam" id="PF13499">
    <property type="entry name" value="EF-hand_7"/>
    <property type="match status" value="1"/>
</dbReference>
<dbReference type="InterPro" id="IPR040250">
    <property type="entry name" value="Nucleobindin"/>
</dbReference>
<keyword evidence="22" id="KW-1185">Reference proteome</keyword>
<dbReference type="GO" id="GO:0070062">
    <property type="term" value="C:extracellular exosome"/>
    <property type="evidence" value="ECO:0007669"/>
    <property type="project" value="TreeGrafter"/>
</dbReference>
<evidence type="ECO:0000256" key="4">
    <source>
        <dbReference type="ARBA" id="ARBA00004613"/>
    </source>
</evidence>
<dbReference type="InterPro" id="IPR011992">
    <property type="entry name" value="EF-hand-dom_pair"/>
</dbReference>
<proteinExistence type="inferred from homology"/>